<dbReference type="PANTHER" id="PTHR33044">
    <property type="entry name" value="BIFUNCTIONAL INHIBITOR/LIPID-TRANSFER PROTEIN/SEED STORAGE 2S ALBUMIN SUPERFAMILY PROTEIN-RELATED"/>
    <property type="match status" value="1"/>
</dbReference>
<dbReference type="SUPFAM" id="SSF47699">
    <property type="entry name" value="Bifunctional inhibitor/lipid-transfer protein/seed storage 2S albumin"/>
    <property type="match status" value="1"/>
</dbReference>
<dbReference type="InParanoid" id="A0A804M5F0"/>
<dbReference type="EnsemblPlants" id="Zm00001eb060490_T002">
    <property type="protein sequence ID" value="Zm00001eb060490_P002"/>
    <property type="gene ID" value="Zm00001eb060490"/>
</dbReference>
<sequence length="244" mass="25499">MAAAYRHVATRGLALALAAAVVTAWQCAAQRAPSGPGCMPELVSLNPCMDYMSGNATAPDGPCCSAVSGMLRASPSCLCMVVGGTAATLGVAVDGDRALRLPAACQVQAPPANQCDVAGAPVPSPVAGTNTPGAQAAAAPSDANNVTPAGAPLAVRRSDSKASPLRRKYVGFTLNSECLTLQGLDRPFHPPTETTADLERPSSSPLRHWRCYIVSETREFSRVHRLIVDEPFVFTCWCLSHRQD</sequence>
<keyword evidence="4" id="KW-0325">Glycoprotein</keyword>
<evidence type="ECO:0000256" key="3">
    <source>
        <dbReference type="ARBA" id="ARBA00023157"/>
    </source>
</evidence>
<evidence type="ECO:0000256" key="1">
    <source>
        <dbReference type="ARBA" id="ARBA00009748"/>
    </source>
</evidence>
<dbReference type="CDD" id="cd00010">
    <property type="entry name" value="AAI_LTSS"/>
    <property type="match status" value="1"/>
</dbReference>
<proteinExistence type="inferred from homology"/>
<evidence type="ECO:0000259" key="7">
    <source>
        <dbReference type="Pfam" id="PF14368"/>
    </source>
</evidence>
<feature type="compositionally biased region" description="Low complexity" evidence="5">
    <location>
        <begin position="127"/>
        <end position="144"/>
    </location>
</feature>
<evidence type="ECO:0000313" key="9">
    <source>
        <dbReference type="Proteomes" id="UP000007305"/>
    </source>
</evidence>
<keyword evidence="3" id="KW-1015">Disulfide bond</keyword>
<organism evidence="8 9">
    <name type="scientific">Zea mays</name>
    <name type="common">Maize</name>
    <dbReference type="NCBI Taxonomy" id="4577"/>
    <lineage>
        <taxon>Eukaryota</taxon>
        <taxon>Viridiplantae</taxon>
        <taxon>Streptophyta</taxon>
        <taxon>Embryophyta</taxon>
        <taxon>Tracheophyta</taxon>
        <taxon>Spermatophyta</taxon>
        <taxon>Magnoliopsida</taxon>
        <taxon>Liliopsida</taxon>
        <taxon>Poales</taxon>
        <taxon>Poaceae</taxon>
        <taxon>PACMAD clade</taxon>
        <taxon>Panicoideae</taxon>
        <taxon>Andropogonodae</taxon>
        <taxon>Andropogoneae</taxon>
        <taxon>Tripsacinae</taxon>
        <taxon>Zea</taxon>
    </lineage>
</organism>
<evidence type="ECO:0000256" key="5">
    <source>
        <dbReference type="SAM" id="MobiDB-lite"/>
    </source>
</evidence>
<protein>
    <recommendedName>
        <fullName evidence="7">Bifunctional inhibitor/plant lipid transfer protein/seed storage helical domain-containing protein</fullName>
    </recommendedName>
</protein>
<reference evidence="9" key="1">
    <citation type="submission" date="2015-12" db="EMBL/GenBank/DDBJ databases">
        <title>Update maize B73 reference genome by single molecule sequencing technologies.</title>
        <authorList>
            <consortium name="Maize Genome Sequencing Project"/>
            <person name="Ware D."/>
        </authorList>
    </citation>
    <scope>NUCLEOTIDE SEQUENCE [LARGE SCALE GENOMIC DNA]</scope>
    <source>
        <strain evidence="9">cv. B73</strain>
    </source>
</reference>
<name>A0A804M5F0_MAIZE</name>
<dbReference type="InterPro" id="IPR016140">
    <property type="entry name" value="Bifunc_inhib/LTP/seed_store"/>
</dbReference>
<comment type="similarity">
    <text evidence="1">Belongs to the plant LTP family.</text>
</comment>
<accession>A0A804M5F0</accession>
<dbReference type="FunCoup" id="A0A804M5F0">
    <property type="interactions" value="59"/>
</dbReference>
<dbReference type="Gene3D" id="1.10.110.10">
    <property type="entry name" value="Plant lipid-transfer and hydrophobic proteins"/>
    <property type="match status" value="1"/>
</dbReference>
<dbReference type="Proteomes" id="UP000007305">
    <property type="component" value="Chromosome 1"/>
</dbReference>
<dbReference type="Gramene" id="Zm00001eb060490_T002">
    <property type="protein sequence ID" value="Zm00001eb060490_P002"/>
    <property type="gene ID" value="Zm00001eb060490"/>
</dbReference>
<keyword evidence="9" id="KW-1185">Reference proteome</keyword>
<dbReference type="Pfam" id="PF14368">
    <property type="entry name" value="LTP_2"/>
    <property type="match status" value="1"/>
</dbReference>
<feature type="chain" id="PRO_5032627214" description="Bifunctional inhibitor/plant lipid transfer protein/seed storage helical domain-containing protein" evidence="6">
    <location>
        <begin position="25"/>
        <end position="244"/>
    </location>
</feature>
<evidence type="ECO:0000256" key="6">
    <source>
        <dbReference type="SAM" id="SignalP"/>
    </source>
</evidence>
<reference evidence="8" key="3">
    <citation type="submission" date="2021-05" db="UniProtKB">
        <authorList>
            <consortium name="EnsemblPlants"/>
        </authorList>
    </citation>
    <scope>IDENTIFICATION</scope>
    <source>
        <strain evidence="8">cv. B73</strain>
    </source>
</reference>
<feature type="domain" description="Bifunctional inhibitor/plant lipid transfer protein/seed storage helical" evidence="7">
    <location>
        <begin position="21"/>
        <end position="115"/>
    </location>
</feature>
<evidence type="ECO:0000256" key="2">
    <source>
        <dbReference type="ARBA" id="ARBA00022729"/>
    </source>
</evidence>
<keyword evidence="2 6" id="KW-0732">Signal</keyword>
<dbReference type="InterPro" id="IPR036312">
    <property type="entry name" value="Bifun_inhib/LTP/seed_sf"/>
</dbReference>
<feature type="region of interest" description="Disordered" evidence="5">
    <location>
        <begin position="126"/>
        <end position="145"/>
    </location>
</feature>
<feature type="signal peptide" evidence="6">
    <location>
        <begin position="1"/>
        <end position="24"/>
    </location>
</feature>
<dbReference type="AlphaFoldDB" id="A0A804M5F0"/>
<evidence type="ECO:0000256" key="4">
    <source>
        <dbReference type="ARBA" id="ARBA00023180"/>
    </source>
</evidence>
<dbReference type="InterPro" id="IPR043325">
    <property type="entry name" value="LTSS"/>
</dbReference>
<evidence type="ECO:0000313" key="8">
    <source>
        <dbReference type="EnsemblPlants" id="Zm00001eb060490_P002"/>
    </source>
</evidence>
<reference evidence="8" key="2">
    <citation type="submission" date="2019-07" db="EMBL/GenBank/DDBJ databases">
        <authorList>
            <person name="Seetharam A."/>
            <person name="Woodhouse M."/>
            <person name="Cannon E."/>
        </authorList>
    </citation>
    <scope>NUCLEOTIDE SEQUENCE [LARGE SCALE GENOMIC DNA]</scope>
    <source>
        <strain evidence="8">cv. B73</strain>
    </source>
</reference>